<dbReference type="Gene3D" id="3.30.70.270">
    <property type="match status" value="1"/>
</dbReference>
<keyword evidence="1" id="KW-0812">Transmembrane</keyword>
<dbReference type="PROSITE" id="PS50887">
    <property type="entry name" value="GGDEF"/>
    <property type="match status" value="1"/>
</dbReference>
<reference evidence="5" key="1">
    <citation type="submission" date="2022-10" db="EMBL/GenBank/DDBJ databases">
        <title>The WGS of Solirubrobacter ginsenosidimutans DSM 21036.</title>
        <authorList>
            <person name="Jiang Z."/>
        </authorList>
    </citation>
    <scope>NUCLEOTIDE SEQUENCE</scope>
    <source>
        <strain evidence="5">DSM 21036</strain>
    </source>
</reference>
<dbReference type="PANTHER" id="PTHR44757">
    <property type="entry name" value="DIGUANYLATE CYCLASE DGCP"/>
    <property type="match status" value="1"/>
</dbReference>
<dbReference type="FunFam" id="3.30.70.270:FF:000001">
    <property type="entry name" value="Diguanylate cyclase domain protein"/>
    <property type="match status" value="1"/>
</dbReference>
<protein>
    <submittedName>
        <fullName evidence="5">EAL domain-containing protein</fullName>
    </submittedName>
</protein>
<dbReference type="PANTHER" id="PTHR44757:SF2">
    <property type="entry name" value="BIOFILM ARCHITECTURE MAINTENANCE PROTEIN MBAA"/>
    <property type="match status" value="1"/>
</dbReference>
<dbReference type="NCBIfam" id="TIGR00229">
    <property type="entry name" value="sensory_box"/>
    <property type="match status" value="1"/>
</dbReference>
<feature type="transmembrane region" description="Helical" evidence="1">
    <location>
        <begin position="164"/>
        <end position="185"/>
    </location>
</feature>
<dbReference type="InterPro" id="IPR000014">
    <property type="entry name" value="PAS"/>
</dbReference>
<feature type="transmembrane region" description="Helical" evidence="1">
    <location>
        <begin position="12"/>
        <end position="33"/>
    </location>
</feature>
<comment type="caution">
    <text evidence="5">The sequence shown here is derived from an EMBL/GenBank/DDBJ whole genome shotgun (WGS) entry which is preliminary data.</text>
</comment>
<feature type="domain" description="GGDEF" evidence="4">
    <location>
        <begin position="639"/>
        <end position="772"/>
    </location>
</feature>
<feature type="transmembrane region" description="Helical" evidence="1">
    <location>
        <begin position="267"/>
        <end position="285"/>
    </location>
</feature>
<dbReference type="InterPro" id="IPR035919">
    <property type="entry name" value="EAL_sf"/>
</dbReference>
<evidence type="ECO:0000259" key="3">
    <source>
        <dbReference type="PROSITE" id="PS50883"/>
    </source>
</evidence>
<dbReference type="InterPro" id="IPR029787">
    <property type="entry name" value="Nucleotide_cyclase"/>
</dbReference>
<evidence type="ECO:0000259" key="4">
    <source>
        <dbReference type="PROSITE" id="PS50887"/>
    </source>
</evidence>
<dbReference type="SMART" id="SM00052">
    <property type="entry name" value="EAL"/>
    <property type="match status" value="1"/>
</dbReference>
<feature type="transmembrane region" description="Helical" evidence="1">
    <location>
        <begin position="297"/>
        <end position="317"/>
    </location>
</feature>
<dbReference type="InterPro" id="IPR013656">
    <property type="entry name" value="PAS_4"/>
</dbReference>
<dbReference type="InterPro" id="IPR043128">
    <property type="entry name" value="Rev_trsase/Diguanyl_cyclase"/>
</dbReference>
<dbReference type="Gene3D" id="3.20.20.450">
    <property type="entry name" value="EAL domain"/>
    <property type="match status" value="1"/>
</dbReference>
<feature type="transmembrane region" description="Helical" evidence="1">
    <location>
        <begin position="67"/>
        <end position="85"/>
    </location>
</feature>
<dbReference type="Proteomes" id="UP001149140">
    <property type="component" value="Unassembled WGS sequence"/>
</dbReference>
<feature type="transmembrane region" description="Helical" evidence="1">
    <location>
        <begin position="197"/>
        <end position="222"/>
    </location>
</feature>
<evidence type="ECO:0000313" key="6">
    <source>
        <dbReference type="Proteomes" id="UP001149140"/>
    </source>
</evidence>
<dbReference type="SMART" id="SM00091">
    <property type="entry name" value="PAS"/>
    <property type="match status" value="1"/>
</dbReference>
<dbReference type="Pfam" id="PF00990">
    <property type="entry name" value="GGDEF"/>
    <property type="match status" value="1"/>
</dbReference>
<keyword evidence="1" id="KW-1133">Transmembrane helix</keyword>
<dbReference type="InterPro" id="IPR052155">
    <property type="entry name" value="Biofilm_reg_signaling"/>
</dbReference>
<evidence type="ECO:0000259" key="2">
    <source>
        <dbReference type="PROSITE" id="PS50112"/>
    </source>
</evidence>
<keyword evidence="6" id="KW-1185">Reference proteome</keyword>
<organism evidence="5 6">
    <name type="scientific">Solirubrobacter ginsenosidimutans</name>
    <dbReference type="NCBI Taxonomy" id="490573"/>
    <lineage>
        <taxon>Bacteria</taxon>
        <taxon>Bacillati</taxon>
        <taxon>Actinomycetota</taxon>
        <taxon>Thermoleophilia</taxon>
        <taxon>Solirubrobacterales</taxon>
        <taxon>Solirubrobacteraceae</taxon>
        <taxon>Solirubrobacter</taxon>
    </lineage>
</organism>
<dbReference type="InterPro" id="IPR001633">
    <property type="entry name" value="EAL_dom"/>
</dbReference>
<evidence type="ECO:0000313" key="5">
    <source>
        <dbReference type="EMBL" id="MDA0165735.1"/>
    </source>
</evidence>
<dbReference type="SUPFAM" id="SSF141868">
    <property type="entry name" value="EAL domain-like"/>
    <property type="match status" value="1"/>
</dbReference>
<dbReference type="SUPFAM" id="SSF55781">
    <property type="entry name" value="GAF domain-like"/>
    <property type="match status" value="1"/>
</dbReference>
<dbReference type="Pfam" id="PF00563">
    <property type="entry name" value="EAL"/>
    <property type="match status" value="1"/>
</dbReference>
<feature type="transmembrane region" description="Helical" evidence="1">
    <location>
        <begin position="39"/>
        <end position="60"/>
    </location>
</feature>
<gene>
    <name evidence="5" type="ORF">OM076_36040</name>
</gene>
<dbReference type="PROSITE" id="PS50883">
    <property type="entry name" value="EAL"/>
    <property type="match status" value="1"/>
</dbReference>
<proteinExistence type="predicted"/>
<dbReference type="PROSITE" id="PS50112">
    <property type="entry name" value="PAS"/>
    <property type="match status" value="1"/>
</dbReference>
<evidence type="ECO:0000256" key="1">
    <source>
        <dbReference type="SAM" id="Phobius"/>
    </source>
</evidence>
<name>A0A9X3S3H3_9ACTN</name>
<dbReference type="Pfam" id="PF08448">
    <property type="entry name" value="PAS_4"/>
    <property type="match status" value="1"/>
</dbReference>
<dbReference type="SUPFAM" id="SSF55785">
    <property type="entry name" value="PYP-like sensor domain (PAS domain)"/>
    <property type="match status" value="1"/>
</dbReference>
<accession>A0A9X3S3H3</accession>
<dbReference type="InterPro" id="IPR035965">
    <property type="entry name" value="PAS-like_dom_sf"/>
</dbReference>
<dbReference type="EMBL" id="JAPDOD010000051">
    <property type="protein sequence ID" value="MDA0165735.1"/>
    <property type="molecule type" value="Genomic_DNA"/>
</dbReference>
<dbReference type="CDD" id="cd01949">
    <property type="entry name" value="GGDEF"/>
    <property type="match status" value="1"/>
</dbReference>
<dbReference type="NCBIfam" id="TIGR00254">
    <property type="entry name" value="GGDEF"/>
    <property type="match status" value="1"/>
</dbReference>
<feature type="domain" description="PAS" evidence="2">
    <location>
        <begin position="483"/>
        <end position="553"/>
    </location>
</feature>
<keyword evidence="1" id="KW-0472">Membrane</keyword>
<dbReference type="CDD" id="cd01948">
    <property type="entry name" value="EAL"/>
    <property type="match status" value="1"/>
</dbReference>
<dbReference type="SMART" id="SM00267">
    <property type="entry name" value="GGDEF"/>
    <property type="match status" value="1"/>
</dbReference>
<dbReference type="SUPFAM" id="SSF55073">
    <property type="entry name" value="Nucleotide cyclase"/>
    <property type="match status" value="1"/>
</dbReference>
<dbReference type="AlphaFoldDB" id="A0A9X3S3H3"/>
<feature type="transmembrane region" description="Helical" evidence="1">
    <location>
        <begin position="105"/>
        <end position="122"/>
    </location>
</feature>
<feature type="transmembrane region" description="Helical" evidence="1">
    <location>
        <begin position="134"/>
        <end position="158"/>
    </location>
</feature>
<dbReference type="Gene3D" id="3.30.450.20">
    <property type="entry name" value="PAS domain"/>
    <property type="match status" value="1"/>
</dbReference>
<dbReference type="CDD" id="cd00130">
    <property type="entry name" value="PAS"/>
    <property type="match status" value="1"/>
</dbReference>
<feature type="domain" description="EAL" evidence="3">
    <location>
        <begin position="781"/>
        <end position="1035"/>
    </location>
</feature>
<dbReference type="InterPro" id="IPR000160">
    <property type="entry name" value="GGDEF_dom"/>
</dbReference>
<sequence>MTSARPGGGRPPLPLWGAYLLVGALVCAVYLFAPPLKGNGPVMNLVGLSPVVAILVGVRLHRPASRLPWLLLAAGSALFWLGDLYTYSYPHLLGAEVPFPSPGDGLYVLMYPVMMAGLMLLVRRRSGGRDRSGLIDGLILTVGLALPSWIALMAPYLHQDGLSVTAKLVSVAYPLGDVILIGAALRLALDAGRREPAFYLLTASISLLLVTDFAYGLLTLYGLYDHQLWLDAGWIGSYLLWGAGGLHPSMARLEQPVPGREVVLTQFRLGLLTCASLVAPVIGIIHDLHAGDLDFVVVRSASILLFGLVVLRMAGLVRQQERSLERERVLSGAGAELVAATSREEIDRVAVTAASALASRGSAAALCVPDAQGNLWIAASSDGWDLAPGESVDSAGLAAAAAAGGGAERLSDAEVLAAGLPAGHHRVLVVPLAPRRAQPAVLIITGDAVASKSEHAAARALATQVALALDSAVLNEEVHRRRGEARFGSLVRHASDLITVIDPDTTVTYQSPSIERILGYNAEAMVGQRFDRLVAPGDRARLAGLIAAATAGEDVQPIDCALVHEDGSTAHFEILLTNLIHDEHVGGILLNARDVSERKVFEAELTHQAFHDTVTGLANRAMFSERVRHAIARNRREGLSLAVIFLDLDDFKTINDSLGHAAGDEVLVEVARRLDANTRGADTAARFGGDEFAILLEDVAGSHEAADTAQRILEMLARPIRAGHREITLRGSLGISVATVGDPRNADELIRDADAAMYIAKRGKGGYRLFEPAMHEGVLARLELRTDLQRAIATDQLELHYQPIVHLADGSVSGFEALLRWHHPERGMVSPTEFIPIAEETGLVVPIGRWVLREGCRHARRLVTASQGAAPRMSINLSLKQIQHSDIVADVRDALAESGLAPERLVLEITESVLMDDTDLAVGRLRDLKALGVGLALDDFGTGYSSLSYLSRFPVDILKMDRSFLSEGSSPDVRSLATAVVGLGATLGLEVVAEGIELAEQWDALHDLGCGLGQGFLFARPMDAEASLAFLARTPSRLASAP</sequence>